<organism evidence="2">
    <name type="scientific">Strombidium rassoulzadegani</name>
    <dbReference type="NCBI Taxonomy" id="1082188"/>
    <lineage>
        <taxon>Eukaryota</taxon>
        <taxon>Sar</taxon>
        <taxon>Alveolata</taxon>
        <taxon>Ciliophora</taxon>
        <taxon>Intramacronucleata</taxon>
        <taxon>Spirotrichea</taxon>
        <taxon>Oligotrichia</taxon>
        <taxon>Strombidiidae</taxon>
        <taxon>Strombidium</taxon>
    </lineage>
</organism>
<keyword evidence="1" id="KW-0732">Signal</keyword>
<sequence>MGRRGAASHVGMVLLAVIGQSNDVVLQVILVSDTGGGGSEGRGSHFPLLEAHIGCELVDELLVVQFAQHGVVREDLGILLLCSGDDEGGVSLGVVEAIVLAAGSNAVVLLFKVLL</sequence>
<gene>
    <name evidence="2" type="ORF">SRAS04492_LOCUS8669</name>
</gene>
<evidence type="ECO:0000256" key="1">
    <source>
        <dbReference type="SAM" id="SignalP"/>
    </source>
</evidence>
<dbReference type="EMBL" id="HBIA01017524">
    <property type="protein sequence ID" value="CAE0236861.1"/>
    <property type="molecule type" value="Transcribed_RNA"/>
</dbReference>
<feature type="chain" id="PRO_5031295140" description="Secreted protein" evidence="1">
    <location>
        <begin position="24"/>
        <end position="115"/>
    </location>
</feature>
<proteinExistence type="predicted"/>
<protein>
    <recommendedName>
        <fullName evidence="3">Secreted protein</fullName>
    </recommendedName>
</protein>
<accession>A0A7S3FXI8</accession>
<evidence type="ECO:0008006" key="3">
    <source>
        <dbReference type="Google" id="ProtNLM"/>
    </source>
</evidence>
<evidence type="ECO:0000313" key="2">
    <source>
        <dbReference type="EMBL" id="CAE0236861.1"/>
    </source>
</evidence>
<name>A0A7S3FXI8_9SPIT</name>
<feature type="signal peptide" evidence="1">
    <location>
        <begin position="1"/>
        <end position="23"/>
    </location>
</feature>
<reference evidence="2" key="1">
    <citation type="submission" date="2021-01" db="EMBL/GenBank/DDBJ databases">
        <authorList>
            <person name="Corre E."/>
            <person name="Pelletier E."/>
            <person name="Niang G."/>
            <person name="Scheremetjew M."/>
            <person name="Finn R."/>
            <person name="Kale V."/>
            <person name="Holt S."/>
            <person name="Cochrane G."/>
            <person name="Meng A."/>
            <person name="Brown T."/>
            <person name="Cohen L."/>
        </authorList>
    </citation>
    <scope>NUCLEOTIDE SEQUENCE</scope>
    <source>
        <strain evidence="2">Ras09</strain>
    </source>
</reference>
<dbReference type="AlphaFoldDB" id="A0A7S3FXI8"/>